<evidence type="ECO:0000313" key="12">
    <source>
        <dbReference type="Proteomes" id="UP000824782"/>
    </source>
</evidence>
<evidence type="ECO:0000256" key="10">
    <source>
        <dbReference type="SAM" id="Phobius"/>
    </source>
</evidence>
<keyword evidence="8 10" id="KW-1133">Transmembrane helix</keyword>
<dbReference type="Gene3D" id="1.20.140.150">
    <property type="match status" value="1"/>
</dbReference>
<comment type="subcellular location">
    <subcellularLocation>
        <location evidence="1">Cell junction</location>
        <location evidence="1">Tight junction</location>
    </subcellularLocation>
    <subcellularLocation>
        <location evidence="2">Cell membrane</location>
        <topology evidence="2">Multi-pass membrane protein</topology>
    </subcellularLocation>
</comment>
<name>A0AAV6ZYN1_ENGPU</name>
<feature type="transmembrane region" description="Helical" evidence="10">
    <location>
        <begin position="62"/>
        <end position="84"/>
    </location>
</feature>
<evidence type="ECO:0000256" key="7">
    <source>
        <dbReference type="ARBA" id="ARBA00022949"/>
    </source>
</evidence>
<comment type="similarity">
    <text evidence="3">Belongs to the claudin family.</text>
</comment>
<accession>A0AAV6ZYN1</accession>
<keyword evidence="6 10" id="KW-0812">Transmembrane</keyword>
<dbReference type="EMBL" id="WNYA01000011">
    <property type="protein sequence ID" value="KAG8551468.1"/>
    <property type="molecule type" value="Genomic_DNA"/>
</dbReference>
<evidence type="ECO:0000256" key="5">
    <source>
        <dbReference type="ARBA" id="ARBA00022475"/>
    </source>
</evidence>
<feature type="transmembrane region" description="Helical" evidence="10">
    <location>
        <begin position="21"/>
        <end position="42"/>
    </location>
</feature>
<reference evidence="11" key="1">
    <citation type="thesis" date="2020" institute="ProQuest LLC" country="789 East Eisenhower Parkway, Ann Arbor, MI, USA">
        <title>Comparative Genomics and Chromosome Evolution.</title>
        <authorList>
            <person name="Mudd A.B."/>
        </authorList>
    </citation>
    <scope>NUCLEOTIDE SEQUENCE</scope>
    <source>
        <strain evidence="11">237g6f4</strain>
        <tissue evidence="11">Blood</tissue>
    </source>
</reference>
<keyword evidence="9 10" id="KW-0472">Membrane</keyword>
<protein>
    <submittedName>
        <fullName evidence="11">Uncharacterized protein</fullName>
    </submittedName>
</protein>
<comment type="caution">
    <text evidence="11">The sequence shown here is derived from an EMBL/GenBank/DDBJ whole genome shotgun (WGS) entry which is preliminary data.</text>
</comment>
<dbReference type="GO" id="GO:0005923">
    <property type="term" value="C:bicellular tight junction"/>
    <property type="evidence" value="ECO:0007669"/>
    <property type="project" value="UniProtKB-SubCell"/>
</dbReference>
<gene>
    <name evidence="11" type="ORF">GDO81_004127</name>
</gene>
<dbReference type="AlphaFoldDB" id="A0AAV6ZYN1"/>
<organism evidence="11 12">
    <name type="scientific">Engystomops pustulosus</name>
    <name type="common">Tungara frog</name>
    <name type="synonym">Physalaemus pustulosus</name>
    <dbReference type="NCBI Taxonomy" id="76066"/>
    <lineage>
        <taxon>Eukaryota</taxon>
        <taxon>Metazoa</taxon>
        <taxon>Chordata</taxon>
        <taxon>Craniata</taxon>
        <taxon>Vertebrata</taxon>
        <taxon>Euteleostomi</taxon>
        <taxon>Amphibia</taxon>
        <taxon>Batrachia</taxon>
        <taxon>Anura</taxon>
        <taxon>Neobatrachia</taxon>
        <taxon>Hyloidea</taxon>
        <taxon>Leptodactylidae</taxon>
        <taxon>Leiuperinae</taxon>
        <taxon>Engystomops</taxon>
    </lineage>
</organism>
<evidence type="ECO:0000256" key="3">
    <source>
        <dbReference type="ARBA" id="ARBA00008295"/>
    </source>
</evidence>
<dbReference type="Proteomes" id="UP000824782">
    <property type="component" value="Unassembled WGS sequence"/>
</dbReference>
<dbReference type="PANTHER" id="PTHR12002">
    <property type="entry name" value="CLAUDIN"/>
    <property type="match status" value="1"/>
</dbReference>
<dbReference type="GO" id="GO:0005198">
    <property type="term" value="F:structural molecule activity"/>
    <property type="evidence" value="ECO:0007669"/>
    <property type="project" value="InterPro"/>
</dbReference>
<keyword evidence="4" id="KW-0796">Tight junction</keyword>
<evidence type="ECO:0000256" key="2">
    <source>
        <dbReference type="ARBA" id="ARBA00004651"/>
    </source>
</evidence>
<evidence type="ECO:0000256" key="8">
    <source>
        <dbReference type="ARBA" id="ARBA00022989"/>
    </source>
</evidence>
<evidence type="ECO:0000256" key="1">
    <source>
        <dbReference type="ARBA" id="ARBA00004435"/>
    </source>
</evidence>
<dbReference type="GO" id="GO:0005886">
    <property type="term" value="C:plasma membrane"/>
    <property type="evidence" value="ECO:0007669"/>
    <property type="project" value="UniProtKB-SubCell"/>
</dbReference>
<evidence type="ECO:0000313" key="11">
    <source>
        <dbReference type="EMBL" id="KAG8551468.1"/>
    </source>
</evidence>
<proteinExistence type="inferred from homology"/>
<keyword evidence="12" id="KW-1185">Reference proteome</keyword>
<keyword evidence="5" id="KW-1003">Cell membrane</keyword>
<evidence type="ECO:0000256" key="9">
    <source>
        <dbReference type="ARBA" id="ARBA00023136"/>
    </source>
</evidence>
<evidence type="ECO:0000256" key="4">
    <source>
        <dbReference type="ARBA" id="ARBA00022427"/>
    </source>
</evidence>
<sequence>MKCTKIGGSDDIKGKITCLSGFLYVYSRAFAMSGVSLYAHKITSEFFDPTFWSKRYELGAALFHRLGRIITYSVIGGAILCLSLNDSIKKARINYSYNGVNSVRSAHTPPRSEQQS</sequence>
<dbReference type="InterPro" id="IPR006187">
    <property type="entry name" value="Claudin"/>
</dbReference>
<evidence type="ECO:0000256" key="6">
    <source>
        <dbReference type="ARBA" id="ARBA00022692"/>
    </source>
</evidence>
<keyword evidence="7" id="KW-0965">Cell junction</keyword>